<evidence type="ECO:0000313" key="3">
    <source>
        <dbReference type="Proteomes" id="UP000245657"/>
    </source>
</evidence>
<dbReference type="Proteomes" id="UP000245657">
    <property type="component" value="Unassembled WGS sequence"/>
</dbReference>
<organism evidence="2 3">
    <name type="scientific">Methanospirillum lacunae</name>
    <dbReference type="NCBI Taxonomy" id="668570"/>
    <lineage>
        <taxon>Archaea</taxon>
        <taxon>Methanobacteriati</taxon>
        <taxon>Methanobacteriota</taxon>
        <taxon>Stenosarchaea group</taxon>
        <taxon>Methanomicrobia</taxon>
        <taxon>Methanomicrobiales</taxon>
        <taxon>Methanospirillaceae</taxon>
        <taxon>Methanospirillum</taxon>
    </lineage>
</organism>
<reference evidence="2 3" key="1">
    <citation type="submission" date="2018-05" db="EMBL/GenBank/DDBJ databases">
        <title>Draft genome of Methanospirillum lacunae Ki8-1.</title>
        <authorList>
            <person name="Dueholm M.S."/>
            <person name="Nielsen P.H."/>
            <person name="Bakmann L.F."/>
            <person name="Otzen D.E."/>
        </authorList>
    </citation>
    <scope>NUCLEOTIDE SEQUENCE [LARGE SCALE GENOMIC DNA]</scope>
    <source>
        <strain evidence="2 3">Ki8-1</strain>
    </source>
</reference>
<dbReference type="Gene3D" id="1.10.3210.10">
    <property type="entry name" value="Hypothetical protein af1432"/>
    <property type="match status" value="1"/>
</dbReference>
<comment type="caution">
    <text evidence="2">The sequence shown here is derived from an EMBL/GenBank/DDBJ whole genome shotgun (WGS) entry which is preliminary data.</text>
</comment>
<sequence length="240" mass="27789">MLDRIEQIEEYASRLLPFIPRGLPVYQSHGVKHSLSIIHTINCLTEVPDLQINQAEVFLLYLAAWLHDLGYLHPLSIYDRGMHTELSLDMIDRDPTIQRHIQSSELSLLGIIIRYHDTHTDLTAIRERSSNVRISLITALFRIADAIDIGTDRCPPEVFELISDGLNEHSRRHWQAHQNVIGIRISYPVIIIMVRDPENPFFRRRVIAHLQEDCMTANMILKRFNLSPVTIECRKEEGTI</sequence>
<dbReference type="Pfam" id="PF24391">
    <property type="entry name" value="HD-CE"/>
    <property type="match status" value="1"/>
</dbReference>
<evidence type="ECO:0000259" key="1">
    <source>
        <dbReference type="Pfam" id="PF24391"/>
    </source>
</evidence>
<dbReference type="CDD" id="cd00077">
    <property type="entry name" value="HDc"/>
    <property type="match status" value="1"/>
</dbReference>
<dbReference type="AlphaFoldDB" id="A0A2V2N411"/>
<evidence type="ECO:0000313" key="2">
    <source>
        <dbReference type="EMBL" id="PWR71258.1"/>
    </source>
</evidence>
<proteinExistence type="predicted"/>
<gene>
    <name evidence="2" type="ORF">DK846_10340</name>
</gene>
<feature type="domain" description="HD-CE" evidence="1">
    <location>
        <begin position="24"/>
        <end position="188"/>
    </location>
</feature>
<name>A0A2V2N411_9EURY</name>
<protein>
    <recommendedName>
        <fullName evidence="1">HD-CE domain-containing protein</fullName>
    </recommendedName>
</protein>
<dbReference type="SUPFAM" id="SSF109604">
    <property type="entry name" value="HD-domain/PDEase-like"/>
    <property type="match status" value="1"/>
</dbReference>
<dbReference type="InterPro" id="IPR056471">
    <property type="entry name" value="HD-CE"/>
</dbReference>
<dbReference type="InterPro" id="IPR003607">
    <property type="entry name" value="HD/PDEase_dom"/>
</dbReference>
<dbReference type="EMBL" id="QGMY01000008">
    <property type="protein sequence ID" value="PWR71258.1"/>
    <property type="molecule type" value="Genomic_DNA"/>
</dbReference>
<keyword evidence="3" id="KW-1185">Reference proteome</keyword>
<accession>A0A2V2N411</accession>